<dbReference type="AlphaFoldDB" id="A0A9D2LUT0"/>
<proteinExistence type="predicted"/>
<organism evidence="1 2">
    <name type="scientific">Candidatus Blautia faecavium</name>
    <dbReference type="NCBI Taxonomy" id="2838487"/>
    <lineage>
        <taxon>Bacteria</taxon>
        <taxon>Bacillati</taxon>
        <taxon>Bacillota</taxon>
        <taxon>Clostridia</taxon>
        <taxon>Lachnospirales</taxon>
        <taxon>Lachnospiraceae</taxon>
        <taxon>Blautia</taxon>
    </lineage>
</organism>
<dbReference type="Proteomes" id="UP000823842">
    <property type="component" value="Unassembled WGS sequence"/>
</dbReference>
<evidence type="ECO:0000313" key="1">
    <source>
        <dbReference type="EMBL" id="HJB29424.1"/>
    </source>
</evidence>
<comment type="caution">
    <text evidence="1">The sequence shown here is derived from an EMBL/GenBank/DDBJ whole genome shotgun (WGS) entry which is preliminary data.</text>
</comment>
<gene>
    <name evidence="1" type="ORF">IAA06_11605</name>
</gene>
<name>A0A9D2LUT0_9FIRM</name>
<sequence>MAKEQSPNLVEKRFWENNERFADLFNAFFFEGEPVIDPNLLQERNTDVAVSIPLGNLFEHEKKYEEVSKIYQGAELSILGIINQKEWLSGMKNGDRLHMSLRIVIYYGEEPWDGPRKLLDMVEIPNAFKPYFQGYAMPLVCINDKENYKRRYKNESVKNLMTQLYLVYQKDWDEIKKQDVGLDNDTADMLETVTKNKILIQAASKVKGGIRMCTALEQLREEGRLEGRKEEGLREVLS</sequence>
<evidence type="ECO:0000313" key="2">
    <source>
        <dbReference type="Proteomes" id="UP000823842"/>
    </source>
</evidence>
<protein>
    <recommendedName>
        <fullName evidence="3">Transposase (putative) YhgA-like domain-containing protein</fullName>
    </recommendedName>
</protein>
<reference evidence="1" key="2">
    <citation type="submission" date="2021-04" db="EMBL/GenBank/DDBJ databases">
        <authorList>
            <person name="Gilroy R."/>
        </authorList>
    </citation>
    <scope>NUCLEOTIDE SEQUENCE</scope>
    <source>
        <strain evidence="1">ChiSjej1B19-5720</strain>
    </source>
</reference>
<reference evidence="1" key="1">
    <citation type="journal article" date="2021" name="PeerJ">
        <title>Extensive microbial diversity within the chicken gut microbiome revealed by metagenomics and culture.</title>
        <authorList>
            <person name="Gilroy R."/>
            <person name="Ravi A."/>
            <person name="Getino M."/>
            <person name="Pursley I."/>
            <person name="Horton D.L."/>
            <person name="Alikhan N.F."/>
            <person name="Baker D."/>
            <person name="Gharbi K."/>
            <person name="Hall N."/>
            <person name="Watson M."/>
            <person name="Adriaenssens E.M."/>
            <person name="Foster-Nyarko E."/>
            <person name="Jarju S."/>
            <person name="Secka A."/>
            <person name="Antonio M."/>
            <person name="Oren A."/>
            <person name="Chaudhuri R.R."/>
            <person name="La Ragione R."/>
            <person name="Hildebrand F."/>
            <person name="Pallen M.J."/>
        </authorList>
    </citation>
    <scope>NUCLEOTIDE SEQUENCE</scope>
    <source>
        <strain evidence="1">ChiSjej1B19-5720</strain>
    </source>
</reference>
<evidence type="ECO:0008006" key="3">
    <source>
        <dbReference type="Google" id="ProtNLM"/>
    </source>
</evidence>
<dbReference type="EMBL" id="DWYZ01000214">
    <property type="protein sequence ID" value="HJB29424.1"/>
    <property type="molecule type" value="Genomic_DNA"/>
</dbReference>
<accession>A0A9D2LUT0</accession>